<dbReference type="Proteomes" id="UP001206895">
    <property type="component" value="Unassembled WGS sequence"/>
</dbReference>
<accession>A0ABT1HIN4</accession>
<proteinExistence type="predicted"/>
<dbReference type="NCBIfam" id="TIGR04338">
    <property type="entry name" value="HEXXH_Rv0185"/>
    <property type="match status" value="1"/>
</dbReference>
<dbReference type="InterPro" id="IPR027595">
    <property type="entry name" value="CHP04338"/>
</dbReference>
<dbReference type="RefSeq" id="WP_253662674.1">
    <property type="nucleotide sequence ID" value="NZ_BAAAJQ010000001.1"/>
</dbReference>
<gene>
    <name evidence="1" type="ORF">LX13_003621</name>
</gene>
<sequence length="170" mass="18647">MTGPPRDTQRALFYEAESAVHNLFAAPGPSVEIAGAHLTLPPEARFGSVESARRYIVQVLARDSVRRLFPRATIDVEVRSRRGHRSAHYESPADPSLPPTIALPEMADGRWALRELVVLHELAHHLIEPGHAAHGPRFATTLIELVTDVLGPEAGFVYRVILTDSGIAVR</sequence>
<evidence type="ECO:0000313" key="2">
    <source>
        <dbReference type="Proteomes" id="UP001206895"/>
    </source>
</evidence>
<protein>
    <submittedName>
        <fullName evidence="1">Metallohydrolase, TIGR04338 family</fullName>
    </submittedName>
</protein>
<organism evidence="1 2">
    <name type="scientific">Williamsia maris</name>
    <dbReference type="NCBI Taxonomy" id="72806"/>
    <lineage>
        <taxon>Bacteria</taxon>
        <taxon>Bacillati</taxon>
        <taxon>Actinomycetota</taxon>
        <taxon>Actinomycetes</taxon>
        <taxon>Mycobacteriales</taxon>
        <taxon>Nocardiaceae</taxon>
        <taxon>Williamsia</taxon>
    </lineage>
</organism>
<keyword evidence="2" id="KW-1185">Reference proteome</keyword>
<reference evidence="1 2" key="1">
    <citation type="submission" date="2022-06" db="EMBL/GenBank/DDBJ databases">
        <title>Genomic Encyclopedia of Archaeal and Bacterial Type Strains, Phase II (KMG-II): from individual species to whole genera.</title>
        <authorList>
            <person name="Goeker M."/>
        </authorList>
    </citation>
    <scope>NUCLEOTIDE SEQUENCE [LARGE SCALE GENOMIC DNA]</scope>
    <source>
        <strain evidence="1 2">DSM 44693</strain>
    </source>
</reference>
<dbReference type="EMBL" id="JAMTCJ010000003">
    <property type="protein sequence ID" value="MCP2177793.1"/>
    <property type="molecule type" value="Genomic_DNA"/>
</dbReference>
<evidence type="ECO:0000313" key="1">
    <source>
        <dbReference type="EMBL" id="MCP2177793.1"/>
    </source>
</evidence>
<comment type="caution">
    <text evidence="1">The sequence shown here is derived from an EMBL/GenBank/DDBJ whole genome shotgun (WGS) entry which is preliminary data.</text>
</comment>
<name>A0ABT1HIN4_9NOCA</name>